<evidence type="ECO:0000256" key="7">
    <source>
        <dbReference type="ARBA" id="ARBA00022824"/>
    </source>
</evidence>
<dbReference type="SMART" id="SM00780">
    <property type="entry name" value="PIG-X"/>
    <property type="match status" value="1"/>
</dbReference>
<protein>
    <recommendedName>
        <fullName evidence="4 11">Protein PBN1</fullName>
    </recommendedName>
</protein>
<keyword evidence="9 11" id="KW-0472">Membrane</keyword>
<keyword evidence="7 11" id="KW-0256">Endoplasmic reticulum</keyword>
<comment type="subcellular location">
    <subcellularLocation>
        <location evidence="11">Endoplasmic reticulum membrane</location>
        <topology evidence="11">Single-pass membrane protein</topology>
    </subcellularLocation>
    <subcellularLocation>
        <location evidence="1">Endoplasmic reticulum membrane</location>
        <topology evidence="1">Single-pass type III membrane protein</topology>
    </subcellularLocation>
</comment>
<evidence type="ECO:0000256" key="9">
    <source>
        <dbReference type="ARBA" id="ARBA00023136"/>
    </source>
</evidence>
<keyword evidence="5 11" id="KW-0337">GPI-anchor biosynthesis</keyword>
<evidence type="ECO:0000313" key="12">
    <source>
        <dbReference type="EMBL" id="KAL1302587.1"/>
    </source>
</evidence>
<name>A0ABR3P947_9PEZI</name>
<evidence type="ECO:0000256" key="5">
    <source>
        <dbReference type="ARBA" id="ARBA00022502"/>
    </source>
</evidence>
<evidence type="ECO:0000256" key="1">
    <source>
        <dbReference type="ARBA" id="ARBA00004643"/>
    </source>
</evidence>
<comment type="caution">
    <text evidence="12">The sequence shown here is derived from an EMBL/GenBank/DDBJ whole genome shotgun (WGS) entry which is preliminary data.</text>
</comment>
<keyword evidence="6 11" id="KW-0812">Transmembrane</keyword>
<keyword evidence="10" id="KW-0325">Glycoprotein</keyword>
<evidence type="ECO:0000256" key="8">
    <source>
        <dbReference type="ARBA" id="ARBA00022989"/>
    </source>
</evidence>
<evidence type="ECO:0000256" key="11">
    <source>
        <dbReference type="RuleBase" id="RU366056"/>
    </source>
</evidence>
<reference evidence="12 13" key="1">
    <citation type="submission" date="2024-07" db="EMBL/GenBank/DDBJ databases">
        <title>Draft sequence of the Neodothiora populina.</title>
        <authorList>
            <person name="Drown D.D."/>
            <person name="Schuette U.S."/>
            <person name="Buechlein A.B."/>
            <person name="Rusch D.R."/>
            <person name="Winton L.W."/>
            <person name="Adams G.A."/>
        </authorList>
    </citation>
    <scope>NUCLEOTIDE SEQUENCE [LARGE SCALE GENOMIC DNA]</scope>
    <source>
        <strain evidence="12 13">CPC 39397</strain>
    </source>
</reference>
<dbReference type="GeneID" id="95976667"/>
<dbReference type="InterPro" id="IPR013233">
    <property type="entry name" value="PIG-X/PBN1"/>
</dbReference>
<sequence length="527" mass="58547">MKQRITYLLKNAHEQGGVDPATLEVSKDSLKIPGLNGAKEWRITVGAKELPQEIWQVLKLSHELHIRWTSATPYDAISPLVSRTPPGLHVFFTPRKDASQDVLCPLLTNVFGRGISCHSVKESFSTPPILSERFAMSASHQYYQSLPDLHDLIVYLQHKVCSAENTVCKDQIAQLSKAASLDLDYDTISHALQITTTWARSPVGPTWSEVIRLRSKSDSVEVGVLNPEKPTEPEELSLGGFLTVLGEDDKPSATLFSFPARHHPLPIEDTTAFKTSFQQPSGLHPTLQLSFREESLKPPSPSCSLHTYLTLPSTVFLDRYQLSDPLFLASNNLLSLRSLSGESDLEAPAWVIKKWGSASLFELKSPRDYYDDDLSASASTEDQNKAGDWNVTIPLHLRYLDPSGGENMTSTSQPGKRTTKIPWPAVFWACEAEEGLKMGVNPFDRVNLGYDGLFGPKTMFYHVPPARVGGEHGELYEKLEAPVLDLQKSRYVEAGSAFVVVMGFAWVAWVLLRGTFGRKVDEGKKKI</sequence>
<dbReference type="RefSeq" id="XP_069198863.1">
    <property type="nucleotide sequence ID" value="XM_069342359.1"/>
</dbReference>
<dbReference type="PANTHER" id="PTHR28533">
    <property type="entry name" value="PROTEIN PBN1"/>
    <property type="match status" value="1"/>
</dbReference>
<dbReference type="PANTHER" id="PTHR28533:SF1">
    <property type="entry name" value="PROTEIN PBN1"/>
    <property type="match status" value="1"/>
</dbReference>
<evidence type="ECO:0000256" key="4">
    <source>
        <dbReference type="ARBA" id="ARBA00020410"/>
    </source>
</evidence>
<gene>
    <name evidence="12" type="ORF">AAFC00_002965</name>
</gene>
<dbReference type="InterPro" id="IPR042322">
    <property type="entry name" value="Pbn1"/>
</dbReference>
<organism evidence="12 13">
    <name type="scientific">Neodothiora populina</name>
    <dbReference type="NCBI Taxonomy" id="2781224"/>
    <lineage>
        <taxon>Eukaryota</taxon>
        <taxon>Fungi</taxon>
        <taxon>Dikarya</taxon>
        <taxon>Ascomycota</taxon>
        <taxon>Pezizomycotina</taxon>
        <taxon>Dothideomycetes</taxon>
        <taxon>Dothideomycetidae</taxon>
        <taxon>Dothideales</taxon>
        <taxon>Dothioraceae</taxon>
        <taxon>Neodothiora</taxon>
    </lineage>
</organism>
<evidence type="ECO:0000256" key="10">
    <source>
        <dbReference type="ARBA" id="ARBA00023180"/>
    </source>
</evidence>
<dbReference type="Pfam" id="PF08320">
    <property type="entry name" value="PIG-X"/>
    <property type="match status" value="1"/>
</dbReference>
<dbReference type="Proteomes" id="UP001562354">
    <property type="component" value="Unassembled WGS sequence"/>
</dbReference>
<evidence type="ECO:0000313" key="13">
    <source>
        <dbReference type="Proteomes" id="UP001562354"/>
    </source>
</evidence>
<evidence type="ECO:0000256" key="6">
    <source>
        <dbReference type="ARBA" id="ARBA00022692"/>
    </source>
</evidence>
<comment type="function">
    <text evidence="11">Required for proper folding and/or the stability of a subset of proteins in the endoplasmic reticulum. Component of glycosylphosphatidylinositol-mannosyltransferase 1 which transfers the first of the 4 mannoses in the GPI-anchor precursors during GPI-anchor biosynthesis. Probably acts by stabilizing the mannosyltransferase GPI14.</text>
</comment>
<evidence type="ECO:0000256" key="2">
    <source>
        <dbReference type="ARBA" id="ARBA00004687"/>
    </source>
</evidence>
<dbReference type="EMBL" id="JBFMKM010000012">
    <property type="protein sequence ID" value="KAL1302587.1"/>
    <property type="molecule type" value="Genomic_DNA"/>
</dbReference>
<comment type="pathway">
    <text evidence="2 11">Glycolipid biosynthesis; glycosylphosphatidylinositol-anchor biosynthesis.</text>
</comment>
<feature type="transmembrane region" description="Helical" evidence="11">
    <location>
        <begin position="494"/>
        <end position="516"/>
    </location>
</feature>
<accession>A0ABR3P947</accession>
<keyword evidence="13" id="KW-1185">Reference proteome</keyword>
<proteinExistence type="inferred from homology"/>
<comment type="similarity">
    <text evidence="3 11">Belongs to the PIGX family.</text>
</comment>
<evidence type="ECO:0000256" key="3">
    <source>
        <dbReference type="ARBA" id="ARBA00010345"/>
    </source>
</evidence>
<keyword evidence="8 11" id="KW-1133">Transmembrane helix</keyword>